<evidence type="ECO:0000313" key="7">
    <source>
        <dbReference type="EMBL" id="SHH73954.1"/>
    </source>
</evidence>
<keyword evidence="4 6" id="KW-1133">Transmembrane helix</keyword>
<organism evidence="7 8">
    <name type="scientific">Sporobacter termitidis DSM 10068</name>
    <dbReference type="NCBI Taxonomy" id="1123282"/>
    <lineage>
        <taxon>Bacteria</taxon>
        <taxon>Bacillati</taxon>
        <taxon>Bacillota</taxon>
        <taxon>Clostridia</taxon>
        <taxon>Eubacteriales</taxon>
        <taxon>Oscillospiraceae</taxon>
        <taxon>Sporobacter</taxon>
    </lineage>
</organism>
<evidence type="ECO:0000256" key="2">
    <source>
        <dbReference type="ARBA" id="ARBA00022692"/>
    </source>
</evidence>
<reference evidence="7 8" key="1">
    <citation type="submission" date="2016-11" db="EMBL/GenBank/DDBJ databases">
        <authorList>
            <person name="Jaros S."/>
            <person name="Januszkiewicz K."/>
            <person name="Wedrychowicz H."/>
        </authorList>
    </citation>
    <scope>NUCLEOTIDE SEQUENCE [LARGE SCALE GENOMIC DNA]</scope>
    <source>
        <strain evidence="7 8">DSM 10068</strain>
    </source>
</reference>
<feature type="transmembrane region" description="Helical" evidence="6">
    <location>
        <begin position="215"/>
        <end position="235"/>
    </location>
</feature>
<dbReference type="PANTHER" id="PTHR30474">
    <property type="entry name" value="CELL CYCLE PROTEIN"/>
    <property type="match status" value="1"/>
</dbReference>
<comment type="subcellular location">
    <subcellularLocation>
        <location evidence="1">Membrane</location>
        <topology evidence="1">Multi-pass membrane protein</topology>
    </subcellularLocation>
</comment>
<evidence type="ECO:0000256" key="1">
    <source>
        <dbReference type="ARBA" id="ARBA00004141"/>
    </source>
</evidence>
<dbReference type="GO" id="GO:0015648">
    <property type="term" value="F:lipid-linked peptidoglycan transporter activity"/>
    <property type="evidence" value="ECO:0007669"/>
    <property type="project" value="TreeGrafter"/>
</dbReference>
<feature type="transmembrane region" description="Helical" evidence="6">
    <location>
        <begin position="165"/>
        <end position="184"/>
    </location>
</feature>
<feature type="transmembrane region" description="Helical" evidence="6">
    <location>
        <begin position="111"/>
        <end position="129"/>
    </location>
</feature>
<dbReference type="NCBIfam" id="NF038403">
    <property type="entry name" value="perm_prefix_1"/>
    <property type="match status" value="1"/>
</dbReference>
<evidence type="ECO:0000256" key="3">
    <source>
        <dbReference type="ARBA" id="ARBA00022960"/>
    </source>
</evidence>
<feature type="transmembrane region" description="Helical" evidence="6">
    <location>
        <begin position="82"/>
        <end position="105"/>
    </location>
</feature>
<keyword evidence="7" id="KW-0132">Cell division</keyword>
<dbReference type="GO" id="GO:0008360">
    <property type="term" value="P:regulation of cell shape"/>
    <property type="evidence" value="ECO:0007669"/>
    <property type="project" value="UniProtKB-KW"/>
</dbReference>
<keyword evidence="3" id="KW-0133">Cell shape</keyword>
<proteinExistence type="predicted"/>
<feature type="transmembrane region" description="Helical" evidence="6">
    <location>
        <begin position="393"/>
        <end position="415"/>
    </location>
</feature>
<accession>A0A1M5VFS2</accession>
<dbReference type="GO" id="GO:0032153">
    <property type="term" value="C:cell division site"/>
    <property type="evidence" value="ECO:0007669"/>
    <property type="project" value="TreeGrafter"/>
</dbReference>
<feature type="transmembrane region" description="Helical" evidence="6">
    <location>
        <begin position="356"/>
        <end position="381"/>
    </location>
</feature>
<gene>
    <name evidence="7" type="ORF">SAMN02745823_00802</name>
</gene>
<feature type="transmembrane region" description="Helical" evidence="6">
    <location>
        <begin position="191"/>
        <end position="209"/>
    </location>
</feature>
<dbReference type="Proteomes" id="UP000183995">
    <property type="component" value="Unassembled WGS sequence"/>
</dbReference>
<dbReference type="EMBL" id="FQXV01000002">
    <property type="protein sequence ID" value="SHH73954.1"/>
    <property type="molecule type" value="Genomic_DNA"/>
</dbReference>
<keyword evidence="2 6" id="KW-0812">Transmembrane</keyword>
<dbReference type="AlphaFoldDB" id="A0A1M5VFS2"/>
<feature type="transmembrane region" description="Helical" evidence="6">
    <location>
        <begin position="141"/>
        <end position="159"/>
    </location>
</feature>
<dbReference type="OrthoDB" id="9802195at2"/>
<dbReference type="RefSeq" id="WP_073076372.1">
    <property type="nucleotide sequence ID" value="NZ_FQXV01000002.1"/>
</dbReference>
<sequence>MQATERIQAYSKTVCDQVRWKKAHGMIAEEIENHLVDQRDAYIAAGAPEDEATGRALAQMGDPVDIGARLDRTHRPKPQWSMLFLTAALLLAGLVIRLVIVRSGWDRELPVQLLAMAAGLGLMAAAYFADFTLIGRHPKTFFVLLMAAALTAALLSPLLNGRRYYAEFMTLLFPLGFSAVIYALRNKGYRGLIACCLAFLLPCLMALQVPTVAGLLLFAFCGFALLLLAIVKNWFGVSKLFGGLIAAVPFAAALLLVSRMFGMRLTAVLDPFADPNGYGYFAIAIREMLASARLLGPGAPLPADTAQLLRSPMTDTTQLLANLIHSAGWLAFIAVMAVLLLFAVRGFMLCARQKSVIGRLIAMSVMLTFSAQVFGYVLYNLGYPLMDPISLPLISYGNAAMMINLFLIGLMLSVFRTGDVARDKSGGVLKRQSPIAWADGKLIISFSRK</sequence>
<dbReference type="STRING" id="1123282.SAMN02745823_00802"/>
<feature type="transmembrane region" description="Helical" evidence="6">
    <location>
        <begin position="240"/>
        <end position="261"/>
    </location>
</feature>
<protein>
    <submittedName>
        <fullName evidence="7">Cell division protein FtsW, lipid II flippase</fullName>
    </submittedName>
</protein>
<dbReference type="InterPro" id="IPR001182">
    <property type="entry name" value="FtsW/RodA"/>
</dbReference>
<dbReference type="PANTHER" id="PTHR30474:SF1">
    <property type="entry name" value="PEPTIDOGLYCAN GLYCOSYLTRANSFERASE MRDB"/>
    <property type="match status" value="1"/>
</dbReference>
<evidence type="ECO:0000256" key="5">
    <source>
        <dbReference type="ARBA" id="ARBA00023136"/>
    </source>
</evidence>
<keyword evidence="8" id="KW-1185">Reference proteome</keyword>
<evidence type="ECO:0000256" key="4">
    <source>
        <dbReference type="ARBA" id="ARBA00022989"/>
    </source>
</evidence>
<dbReference type="GO" id="GO:0005886">
    <property type="term" value="C:plasma membrane"/>
    <property type="evidence" value="ECO:0007669"/>
    <property type="project" value="TreeGrafter"/>
</dbReference>
<dbReference type="Pfam" id="PF01098">
    <property type="entry name" value="FTSW_RODA_SPOVE"/>
    <property type="match status" value="1"/>
</dbReference>
<name>A0A1M5VFS2_9FIRM</name>
<keyword evidence="7" id="KW-0131">Cell cycle</keyword>
<evidence type="ECO:0000256" key="6">
    <source>
        <dbReference type="SAM" id="Phobius"/>
    </source>
</evidence>
<evidence type="ECO:0000313" key="8">
    <source>
        <dbReference type="Proteomes" id="UP000183995"/>
    </source>
</evidence>
<dbReference type="InterPro" id="IPR047928">
    <property type="entry name" value="Perm_prefix_1"/>
</dbReference>
<keyword evidence="5 6" id="KW-0472">Membrane</keyword>
<dbReference type="GO" id="GO:0051301">
    <property type="term" value="P:cell division"/>
    <property type="evidence" value="ECO:0007669"/>
    <property type="project" value="UniProtKB-KW"/>
</dbReference>
<feature type="transmembrane region" description="Helical" evidence="6">
    <location>
        <begin position="319"/>
        <end position="344"/>
    </location>
</feature>